<feature type="compositionally biased region" description="Basic and acidic residues" evidence="2">
    <location>
        <begin position="923"/>
        <end position="934"/>
    </location>
</feature>
<keyword evidence="4" id="KW-1185">Reference proteome</keyword>
<dbReference type="Proteomes" id="UP000187203">
    <property type="component" value="Unassembled WGS sequence"/>
</dbReference>
<protein>
    <recommendedName>
        <fullName evidence="5">WPP domain-associated protein</fullName>
    </recommendedName>
</protein>
<dbReference type="PANTHER" id="PTHR33883">
    <property type="entry name" value="WPP DOMAIN-ASSOCIATED PROTEIN"/>
    <property type="match status" value="1"/>
</dbReference>
<dbReference type="AlphaFoldDB" id="A0A1R3HTV8"/>
<evidence type="ECO:0000313" key="3">
    <source>
        <dbReference type="EMBL" id="OMO73817.1"/>
    </source>
</evidence>
<dbReference type="PANTHER" id="PTHR33883:SF10">
    <property type="entry name" value="WPP DOMAIN-ASSOCIATED PROTEIN"/>
    <property type="match status" value="1"/>
</dbReference>
<accession>A0A1R3HTV8</accession>
<evidence type="ECO:0000256" key="2">
    <source>
        <dbReference type="SAM" id="MobiDB-lite"/>
    </source>
</evidence>
<feature type="coiled-coil region" evidence="1">
    <location>
        <begin position="646"/>
        <end position="750"/>
    </location>
</feature>
<dbReference type="EMBL" id="AWUE01019391">
    <property type="protein sequence ID" value="OMO73817.1"/>
    <property type="molecule type" value="Genomic_DNA"/>
</dbReference>
<evidence type="ECO:0000313" key="4">
    <source>
        <dbReference type="Proteomes" id="UP000187203"/>
    </source>
</evidence>
<feature type="region of interest" description="Disordered" evidence="2">
    <location>
        <begin position="873"/>
        <end position="965"/>
    </location>
</feature>
<gene>
    <name evidence="3" type="ORF">COLO4_26840</name>
</gene>
<dbReference type="OrthoDB" id="619142at2759"/>
<feature type="coiled-coil region" evidence="1">
    <location>
        <begin position="804"/>
        <end position="831"/>
    </location>
</feature>
<evidence type="ECO:0000256" key="1">
    <source>
        <dbReference type="SAM" id="Coils"/>
    </source>
</evidence>
<proteinExistence type="predicted"/>
<feature type="compositionally biased region" description="Basic and acidic residues" evidence="2">
    <location>
        <begin position="873"/>
        <end position="893"/>
    </location>
</feature>
<dbReference type="STRING" id="93759.A0A1R3HTV8"/>
<keyword evidence="1" id="KW-0175">Coiled coil</keyword>
<comment type="caution">
    <text evidence="3">The sequence shown here is derived from an EMBL/GenBank/DDBJ whole genome shotgun (WGS) entry which is preliminary data.</text>
</comment>
<feature type="compositionally biased region" description="Acidic residues" evidence="2">
    <location>
        <begin position="894"/>
        <end position="907"/>
    </location>
</feature>
<dbReference type="InterPro" id="IPR037490">
    <property type="entry name" value="WAP"/>
</dbReference>
<organism evidence="3 4">
    <name type="scientific">Corchorus olitorius</name>
    <dbReference type="NCBI Taxonomy" id="93759"/>
    <lineage>
        <taxon>Eukaryota</taxon>
        <taxon>Viridiplantae</taxon>
        <taxon>Streptophyta</taxon>
        <taxon>Embryophyta</taxon>
        <taxon>Tracheophyta</taxon>
        <taxon>Spermatophyta</taxon>
        <taxon>Magnoliopsida</taxon>
        <taxon>eudicotyledons</taxon>
        <taxon>Gunneridae</taxon>
        <taxon>Pentapetalae</taxon>
        <taxon>rosids</taxon>
        <taxon>malvids</taxon>
        <taxon>Malvales</taxon>
        <taxon>Malvaceae</taxon>
        <taxon>Grewioideae</taxon>
        <taxon>Apeibeae</taxon>
        <taxon>Corchorus</taxon>
    </lineage>
</organism>
<name>A0A1R3HTV8_9ROSI</name>
<reference evidence="4" key="1">
    <citation type="submission" date="2013-09" db="EMBL/GenBank/DDBJ databases">
        <title>Corchorus olitorius genome sequencing.</title>
        <authorList>
            <person name="Alam M."/>
            <person name="Haque M.S."/>
            <person name="Islam M.S."/>
            <person name="Emdad E.M."/>
            <person name="Islam M.M."/>
            <person name="Ahmed B."/>
            <person name="Halim A."/>
            <person name="Hossen Q.M.M."/>
            <person name="Hossain M.Z."/>
            <person name="Ahmed R."/>
            <person name="Khan M.M."/>
            <person name="Islam R."/>
            <person name="Rashid M.M."/>
            <person name="Khan S.A."/>
            <person name="Rahman M.S."/>
            <person name="Alam M."/>
            <person name="Yahiya A.S."/>
            <person name="Khan M.S."/>
            <person name="Azam M.S."/>
            <person name="Haque T."/>
            <person name="Lashkar M.Z.H."/>
            <person name="Akhand A.I."/>
            <person name="Morshed G."/>
            <person name="Roy S."/>
            <person name="Uddin K.S."/>
            <person name="Rabeya T."/>
            <person name="Hossain A.S."/>
            <person name="Chowdhury A."/>
            <person name="Snigdha A.R."/>
            <person name="Mortoza M.S."/>
            <person name="Matin S.A."/>
            <person name="Hoque S.M.E."/>
            <person name="Islam M.K."/>
            <person name="Roy D.K."/>
            <person name="Haider R."/>
            <person name="Moosa M.M."/>
            <person name="Elias S.M."/>
            <person name="Hasan A.M."/>
            <person name="Jahan S."/>
            <person name="Shafiuddin M."/>
            <person name="Mahmood N."/>
            <person name="Shommy N.S."/>
        </authorList>
    </citation>
    <scope>NUCLEOTIDE SEQUENCE [LARGE SCALE GENOMIC DNA]</scope>
    <source>
        <strain evidence="4">cv. O-4</strain>
    </source>
</reference>
<evidence type="ECO:0008006" key="5">
    <source>
        <dbReference type="Google" id="ProtNLM"/>
    </source>
</evidence>
<feature type="coiled-coil region" evidence="1">
    <location>
        <begin position="443"/>
        <end position="512"/>
    </location>
</feature>
<sequence>MESCGDVNGSLDSHCDAFVNGLVHNGDMENGSEELDVDLVNEFDSYFDGIADRLTISRMVSDSVIRGIVNAVEQEAADRIAQKELELVRLKKMMNPYYFSSDENKSAMKCHEPDIKEGDAFSRLSDALYEHDKIQESLRSLQNSAKGQFKDLKIEIDRIRGHNSIKRINSGSECVGAACILQEDETRKWIDVDKTLDSLRITLETVYEQVDHIIYSSKTSLCQWQLEREYQDEVEDMVVTNCIRSLKEQLEERIWDQNAQCRGIENVNWNEKINAISNLRQELDAISKLLSIPESGMPNSHSSREINDDLSNNRRVDNLQRKASGSLWDGNGKHEESVITVPENLDPAQLIHMSKEELVSYFKLEMTKMKRNHDYKLHEMTEEYFSLKRDYLKLKERGSSLPSKKDKELDVFKKKIPDIMVKLDSILVENEKLTISSNNGETLGSLKDRLESLVSENHQLRDSLSDKKKEVNRLSSQVSEAIVKMSQQSLTEDNLLKRVENLESAVEDANIEAKITGDVYKCFIREKISQIKQISEDSELEQNIWKEIYDLVFRDAFYNMSHFSKGESEDFDLESLIMEGLCGIVFREAFSEAREKLHDLSKDAFEKERLLKWEVAEKEKLHQEMLALGPVIDEKEKLLGETAAALAREKEKLISTSQELDIVRNQAKQQEIIISKCNEESCNLKNNLLQALEKLELNKVETCELNQKLIQAMNDLRESDDEKRRLYAAVKEKENDLSSIEENENEHRKQMESIIIFVEGLSKAFAGFECRVVEHMERSNLRLEYLSSQSSSLRQMVNVLKGEGLQYKQNLKRMSSDLEKAETEVDLLGDEVEVLLGLLEKIYIALDHYSPILKHYPGIMEILKLVRRELSGESTSRARSDIDGEKSARGKGDDDFDAEQVEVEDESNGDHRKSLKELINYRANDHDEQEERSKGGSGSGRSSLGQHFTQEQEEMKQQPDQVHQLQVQVVKKHHSRKDGVRGMMSRYAKVLSHLVKAKREPCIATASRKSHLLRLKM</sequence>